<dbReference type="Gene3D" id="3.30.160.60">
    <property type="entry name" value="Classic Zinc Finger"/>
    <property type="match status" value="1"/>
</dbReference>
<dbReference type="GO" id="GO:0008270">
    <property type="term" value="F:zinc ion binding"/>
    <property type="evidence" value="ECO:0007669"/>
    <property type="project" value="UniProtKB-KW"/>
</dbReference>
<evidence type="ECO:0000256" key="5">
    <source>
        <dbReference type="ARBA" id="ARBA00023242"/>
    </source>
</evidence>
<evidence type="ECO:0000256" key="2">
    <source>
        <dbReference type="ARBA" id="ARBA00022723"/>
    </source>
</evidence>
<feature type="compositionally biased region" description="Low complexity" evidence="7">
    <location>
        <begin position="52"/>
        <end position="70"/>
    </location>
</feature>
<protein>
    <submittedName>
        <fullName evidence="9">Transcriptional regulator STP4</fullName>
    </submittedName>
</protein>
<evidence type="ECO:0000256" key="4">
    <source>
        <dbReference type="ARBA" id="ARBA00022833"/>
    </source>
</evidence>
<comment type="caution">
    <text evidence="9">The sequence shown here is derived from an EMBL/GenBank/DDBJ whole genome shotgun (WGS) entry which is preliminary data.</text>
</comment>
<dbReference type="EMBL" id="NDIQ01000022">
    <property type="protein sequence ID" value="PRT56610.1"/>
    <property type="molecule type" value="Genomic_DNA"/>
</dbReference>
<feature type="region of interest" description="Disordered" evidence="7">
    <location>
        <begin position="1"/>
        <end position="107"/>
    </location>
</feature>
<keyword evidence="2" id="KW-0479">Metal-binding</keyword>
<keyword evidence="4" id="KW-0862">Zinc</keyword>
<evidence type="ECO:0000256" key="3">
    <source>
        <dbReference type="ARBA" id="ARBA00022771"/>
    </source>
</evidence>
<dbReference type="Proteomes" id="UP000238350">
    <property type="component" value="Unassembled WGS sequence"/>
</dbReference>
<keyword evidence="10" id="KW-1185">Reference proteome</keyword>
<evidence type="ECO:0000313" key="9">
    <source>
        <dbReference type="EMBL" id="PRT56610.1"/>
    </source>
</evidence>
<dbReference type="GeneID" id="36517978"/>
<dbReference type="InterPro" id="IPR036236">
    <property type="entry name" value="Znf_C2H2_sf"/>
</dbReference>
<dbReference type="GO" id="GO:0000978">
    <property type="term" value="F:RNA polymerase II cis-regulatory region sequence-specific DNA binding"/>
    <property type="evidence" value="ECO:0007669"/>
    <property type="project" value="TreeGrafter"/>
</dbReference>
<comment type="subcellular location">
    <subcellularLocation>
        <location evidence="1">Nucleus</location>
    </subcellularLocation>
</comment>
<dbReference type="InterPro" id="IPR013087">
    <property type="entry name" value="Znf_C2H2_type"/>
</dbReference>
<evidence type="ECO:0000313" key="10">
    <source>
        <dbReference type="Proteomes" id="UP000238350"/>
    </source>
</evidence>
<dbReference type="SMART" id="SM00355">
    <property type="entry name" value="ZnF_C2H2"/>
    <property type="match status" value="3"/>
</dbReference>
<evidence type="ECO:0000256" key="1">
    <source>
        <dbReference type="ARBA" id="ARBA00004123"/>
    </source>
</evidence>
<dbReference type="PANTHER" id="PTHR24396:SF19">
    <property type="entry name" value="FI01119P"/>
    <property type="match status" value="1"/>
</dbReference>
<dbReference type="GO" id="GO:0005634">
    <property type="term" value="C:nucleus"/>
    <property type="evidence" value="ECO:0007669"/>
    <property type="project" value="UniProtKB-SubCell"/>
</dbReference>
<sequence length="267" mass="30053">MPPNRPLYSHPDADNRHSFQFDMEIPPLTADLPALLPYTKPPPRVDSTRNNALDALSFAASQAASSELQSPEPEPNTSSSRKLTRKLVPILPRPDIPRPEPEAEKAYRRPRRKCDICNGYFGNLSTHKSVHISKDFRSHICFVCGRKFSRTTDLSRHEQLHRGAAYKCPLYCEKPLPADVQSVLNILPSCHQNGCFTRGDTYKNHLKSMHFEYPSGTRKADRRASRGNCQACGQMFDNADIWMSSHIETGICSGVQTIAKTQSQMLT</sequence>
<keyword evidence="3 6" id="KW-0863">Zinc-finger</keyword>
<organism evidence="9 10">
    <name type="scientific">Wickerhamiella sorbophila</name>
    <dbReference type="NCBI Taxonomy" id="45607"/>
    <lineage>
        <taxon>Eukaryota</taxon>
        <taxon>Fungi</taxon>
        <taxon>Dikarya</taxon>
        <taxon>Ascomycota</taxon>
        <taxon>Saccharomycotina</taxon>
        <taxon>Dipodascomycetes</taxon>
        <taxon>Dipodascales</taxon>
        <taxon>Trichomonascaceae</taxon>
        <taxon>Wickerhamiella</taxon>
    </lineage>
</organism>
<dbReference type="PROSITE" id="PS00028">
    <property type="entry name" value="ZINC_FINGER_C2H2_1"/>
    <property type="match status" value="1"/>
</dbReference>
<evidence type="ECO:0000256" key="7">
    <source>
        <dbReference type="SAM" id="MobiDB-lite"/>
    </source>
</evidence>
<reference evidence="9 10" key="1">
    <citation type="submission" date="2017-04" db="EMBL/GenBank/DDBJ databases">
        <title>Genome sequencing of [Candida] sorbophila.</title>
        <authorList>
            <person name="Ahn J.O."/>
        </authorList>
    </citation>
    <scope>NUCLEOTIDE SEQUENCE [LARGE SCALE GENOMIC DNA]</scope>
    <source>
        <strain evidence="9 10">DS02</strain>
    </source>
</reference>
<proteinExistence type="predicted"/>
<name>A0A2T0FNP9_9ASCO</name>
<accession>A0A2T0FNP9</accession>
<dbReference type="InterPro" id="IPR051643">
    <property type="entry name" value="Transcr_Reg_ZincFinger"/>
</dbReference>
<feature type="domain" description="C2H2-type" evidence="8">
    <location>
        <begin position="139"/>
        <end position="166"/>
    </location>
</feature>
<dbReference type="PANTHER" id="PTHR24396">
    <property type="entry name" value="ZINC FINGER PROTEIN"/>
    <property type="match status" value="1"/>
</dbReference>
<feature type="compositionally biased region" description="Basic and acidic residues" evidence="7">
    <location>
        <begin position="95"/>
        <end position="107"/>
    </location>
</feature>
<evidence type="ECO:0000256" key="6">
    <source>
        <dbReference type="PROSITE-ProRule" id="PRU00042"/>
    </source>
</evidence>
<dbReference type="GO" id="GO:0000981">
    <property type="term" value="F:DNA-binding transcription factor activity, RNA polymerase II-specific"/>
    <property type="evidence" value="ECO:0007669"/>
    <property type="project" value="TreeGrafter"/>
</dbReference>
<feature type="compositionally biased region" description="Low complexity" evidence="7">
    <location>
        <begin position="26"/>
        <end position="37"/>
    </location>
</feature>
<dbReference type="OrthoDB" id="10018191at2759"/>
<evidence type="ECO:0000259" key="8">
    <source>
        <dbReference type="PROSITE" id="PS50157"/>
    </source>
</evidence>
<dbReference type="AlphaFoldDB" id="A0A2T0FNP9"/>
<gene>
    <name evidence="9" type="ORF">B9G98_04230</name>
</gene>
<dbReference type="RefSeq" id="XP_024666555.1">
    <property type="nucleotide sequence ID" value="XM_024810787.1"/>
</dbReference>
<keyword evidence="5" id="KW-0539">Nucleus</keyword>
<dbReference type="STRING" id="45607.A0A2T0FNP9"/>
<dbReference type="PROSITE" id="PS50157">
    <property type="entry name" value="ZINC_FINGER_C2H2_2"/>
    <property type="match status" value="1"/>
</dbReference>
<dbReference type="SUPFAM" id="SSF57667">
    <property type="entry name" value="beta-beta-alpha zinc fingers"/>
    <property type="match status" value="1"/>
</dbReference>